<evidence type="ECO:0000259" key="2">
    <source>
        <dbReference type="Pfam" id="PF25973"/>
    </source>
</evidence>
<dbReference type="Gene3D" id="2.40.30.170">
    <property type="match status" value="1"/>
</dbReference>
<dbReference type="Proteomes" id="UP000501602">
    <property type="component" value="Chromosome"/>
</dbReference>
<dbReference type="AlphaFoldDB" id="A0A6H1UDB5"/>
<organism evidence="3 4">
    <name type="scientific">Ferrimonas lipolytica</name>
    <dbReference type="NCBI Taxonomy" id="2724191"/>
    <lineage>
        <taxon>Bacteria</taxon>
        <taxon>Pseudomonadati</taxon>
        <taxon>Pseudomonadota</taxon>
        <taxon>Gammaproteobacteria</taxon>
        <taxon>Alteromonadales</taxon>
        <taxon>Ferrimonadaceae</taxon>
        <taxon>Ferrimonas</taxon>
    </lineage>
</organism>
<dbReference type="GO" id="GO:1990281">
    <property type="term" value="C:efflux pump complex"/>
    <property type="evidence" value="ECO:0007669"/>
    <property type="project" value="TreeGrafter"/>
</dbReference>
<name>A0A6H1UDB5_9GAMM</name>
<dbReference type="KEGG" id="fes:HER31_09545"/>
<evidence type="ECO:0000256" key="1">
    <source>
        <dbReference type="ARBA" id="ARBA00009477"/>
    </source>
</evidence>
<keyword evidence="4" id="KW-1185">Reference proteome</keyword>
<protein>
    <submittedName>
        <fullName evidence="3">Efflux RND transporter periplasmic adaptor subunit</fullName>
    </submittedName>
</protein>
<dbReference type="InterPro" id="IPR006143">
    <property type="entry name" value="RND_pump_MFP"/>
</dbReference>
<dbReference type="PANTHER" id="PTHR30469:SF11">
    <property type="entry name" value="BLL4320 PROTEIN"/>
    <property type="match status" value="1"/>
</dbReference>
<dbReference type="PANTHER" id="PTHR30469">
    <property type="entry name" value="MULTIDRUG RESISTANCE PROTEIN MDTA"/>
    <property type="match status" value="1"/>
</dbReference>
<gene>
    <name evidence="3" type="ORF">HER31_09545</name>
</gene>
<dbReference type="Gene3D" id="1.10.287.470">
    <property type="entry name" value="Helix hairpin bin"/>
    <property type="match status" value="1"/>
</dbReference>
<feature type="domain" description="CzcB-like barrel-sandwich hybrid" evidence="2">
    <location>
        <begin position="61"/>
        <end position="199"/>
    </location>
</feature>
<dbReference type="PROSITE" id="PS51257">
    <property type="entry name" value="PROKAR_LIPOPROTEIN"/>
    <property type="match status" value="1"/>
</dbReference>
<comment type="similarity">
    <text evidence="1">Belongs to the membrane fusion protein (MFP) (TC 8.A.1) family.</text>
</comment>
<sequence>MNNSPKYLVLTTLLLALGGCQQQNTAVSVAAPKPVQTAQLSFQPSYRIQHRLVGEVRNQRTSSVGFELSGMINQVHAELGDKVSSGQVLAQLDTDLLDTEALQLDAKISQLKAQIDLNNSTLKRQLALQEKGYQSQQQLDELNSQQQNLLAQLSQAQSALSGNQIRLNKSQLKAPFNGTVSQRQLAPGQVVSAGQPLLTLVPSSGAEARVGVPVMLLNKLGNHLDFHLRHGQQQLEAQLLGQSASVDPVTRTVDLRFALPTEQSWFDGDLIYLDLAETVTASSAEVPISALISGMRGRWNLMVAKQHEGKWQLERRDITILHANHSSAVITGAVEADEYYVTAGLQALVQGQQVTLAETVQ</sequence>
<proteinExistence type="inferred from homology"/>
<reference evidence="3 4" key="1">
    <citation type="submission" date="2020-04" db="EMBL/GenBank/DDBJ databases">
        <title>Ferrimonas sp. S7 isolated from sea water.</title>
        <authorList>
            <person name="Bae S.S."/>
            <person name="Baek K."/>
        </authorList>
    </citation>
    <scope>NUCLEOTIDE SEQUENCE [LARGE SCALE GENOMIC DNA]</scope>
    <source>
        <strain evidence="3 4">S7</strain>
    </source>
</reference>
<accession>A0A6H1UDB5</accession>
<dbReference type="NCBIfam" id="TIGR01730">
    <property type="entry name" value="RND_mfp"/>
    <property type="match status" value="1"/>
</dbReference>
<dbReference type="InterPro" id="IPR058647">
    <property type="entry name" value="BSH_CzcB-like"/>
</dbReference>
<dbReference type="SUPFAM" id="SSF111369">
    <property type="entry name" value="HlyD-like secretion proteins"/>
    <property type="match status" value="1"/>
</dbReference>
<evidence type="ECO:0000313" key="4">
    <source>
        <dbReference type="Proteomes" id="UP000501602"/>
    </source>
</evidence>
<evidence type="ECO:0000313" key="3">
    <source>
        <dbReference type="EMBL" id="QIZ77097.1"/>
    </source>
</evidence>
<dbReference type="Gene3D" id="2.40.420.20">
    <property type="match status" value="1"/>
</dbReference>
<dbReference type="Pfam" id="PF25973">
    <property type="entry name" value="BSH_CzcB"/>
    <property type="match status" value="1"/>
</dbReference>
<dbReference type="EMBL" id="CP051180">
    <property type="protein sequence ID" value="QIZ77097.1"/>
    <property type="molecule type" value="Genomic_DNA"/>
</dbReference>
<dbReference type="GO" id="GO:0015562">
    <property type="term" value="F:efflux transmembrane transporter activity"/>
    <property type="evidence" value="ECO:0007669"/>
    <property type="project" value="TreeGrafter"/>
</dbReference>
<dbReference type="RefSeq" id="WP_168660358.1">
    <property type="nucleotide sequence ID" value="NZ_CP051180.1"/>
</dbReference>
<dbReference type="Gene3D" id="2.40.50.100">
    <property type="match status" value="1"/>
</dbReference>